<dbReference type="AlphaFoldDB" id="A0A1H0YBG7"/>
<feature type="signal peptide" evidence="1">
    <location>
        <begin position="1"/>
        <end position="21"/>
    </location>
</feature>
<name>A0A1H0YBG7_9FLAO</name>
<evidence type="ECO:0000313" key="2">
    <source>
        <dbReference type="EMBL" id="SDQ12430.1"/>
    </source>
</evidence>
<protein>
    <submittedName>
        <fullName evidence="2">Uncharacterized protein</fullName>
    </submittedName>
</protein>
<dbReference type="Proteomes" id="UP000199627">
    <property type="component" value="Unassembled WGS sequence"/>
</dbReference>
<accession>A0A1H0YBG7</accession>
<reference evidence="3" key="1">
    <citation type="submission" date="2016-10" db="EMBL/GenBank/DDBJ databases">
        <authorList>
            <person name="Varghese N."/>
            <person name="Submissions S."/>
        </authorList>
    </citation>
    <scope>NUCLEOTIDE SEQUENCE [LARGE SCALE GENOMIC DNA]</scope>
    <source>
        <strain evidence="3">DSM 17072</strain>
    </source>
</reference>
<proteinExistence type="predicted"/>
<dbReference type="STRING" id="311333.SAMN05421664_0616"/>
<dbReference type="EMBL" id="FNKL01000001">
    <property type="protein sequence ID" value="SDQ12430.1"/>
    <property type="molecule type" value="Genomic_DNA"/>
</dbReference>
<keyword evidence="1" id="KW-0732">Signal</keyword>
<evidence type="ECO:0000313" key="3">
    <source>
        <dbReference type="Proteomes" id="UP000199627"/>
    </source>
</evidence>
<dbReference type="OrthoDB" id="1256037at2"/>
<gene>
    <name evidence="2" type="ORF">SAMN05421664_0616</name>
</gene>
<dbReference type="RefSeq" id="WP_089753494.1">
    <property type="nucleotide sequence ID" value="NZ_FNKL01000001.1"/>
</dbReference>
<feature type="chain" id="PRO_5011759256" evidence="1">
    <location>
        <begin position="22"/>
        <end position="170"/>
    </location>
</feature>
<evidence type="ECO:0000256" key="1">
    <source>
        <dbReference type="SAM" id="SignalP"/>
    </source>
</evidence>
<sequence>MNIIKQITLVLFLLISGFISAQNDNDFREAFTLKLAVDSTTFYQQEVARSKYIVKDDILQIYPGEHIFIEAEVKSDRIESMKVVKENKNPSKTIEIEFSQNVSGRQNRGMMLHVSNPFDKILHYNAMMNVVGKKGWFKTSIIPIDPKLTNFETWPQVIITLVLSNWRFEK</sequence>
<organism evidence="2 3">
    <name type="scientific">Chryseobacterium soldanellicola</name>
    <dbReference type="NCBI Taxonomy" id="311333"/>
    <lineage>
        <taxon>Bacteria</taxon>
        <taxon>Pseudomonadati</taxon>
        <taxon>Bacteroidota</taxon>
        <taxon>Flavobacteriia</taxon>
        <taxon>Flavobacteriales</taxon>
        <taxon>Weeksellaceae</taxon>
        <taxon>Chryseobacterium group</taxon>
        <taxon>Chryseobacterium</taxon>
    </lineage>
</organism>
<keyword evidence="3" id="KW-1185">Reference proteome</keyword>